<feature type="domain" description="Carboxyltransferase" evidence="6">
    <location>
        <begin position="280"/>
        <end position="569"/>
    </location>
</feature>
<protein>
    <submittedName>
        <fullName evidence="7">KipI antagonist</fullName>
    </submittedName>
</protein>
<feature type="domain" description="Carboxyltransferase" evidence="5">
    <location>
        <begin position="3"/>
        <end position="197"/>
    </location>
</feature>
<feature type="region of interest" description="Disordered" evidence="4">
    <location>
        <begin position="468"/>
        <end position="497"/>
    </location>
</feature>
<dbReference type="Pfam" id="PF02626">
    <property type="entry name" value="CT_A_B"/>
    <property type="match status" value="1"/>
</dbReference>
<gene>
    <name evidence="7" type="primary">kipA</name>
    <name evidence="7" type="ORF">CUROG_02250</name>
</gene>
<dbReference type="Proteomes" id="UP000326711">
    <property type="component" value="Chromosome"/>
</dbReference>
<evidence type="ECO:0000259" key="5">
    <source>
        <dbReference type="SMART" id="SM00796"/>
    </source>
</evidence>
<reference evidence="8" key="1">
    <citation type="submission" date="2019-10" db="EMBL/GenBank/DDBJ databases">
        <title>Complete genome sequence of Corynebacterium urogenitalis DSM 108747, isolated from the genital tract of a cow.</title>
        <authorList>
            <person name="Ruckert C."/>
            <person name="Ballas P."/>
            <person name="Wagener K."/>
            <person name="Drillich M."/>
            <person name="Kaempfer P."/>
            <person name="Busse H.-J."/>
            <person name="Ehling-Schulz M."/>
        </authorList>
    </citation>
    <scope>NUCLEOTIDE SEQUENCE [LARGE SCALE GENOMIC DNA]</scope>
    <source>
        <strain evidence="8">LMM 1652</strain>
    </source>
</reference>
<dbReference type="PANTHER" id="PTHR43309">
    <property type="entry name" value="5-OXOPROLINASE SUBUNIT C"/>
    <property type="match status" value="1"/>
</dbReference>
<dbReference type="InterPro" id="IPR029000">
    <property type="entry name" value="Cyclophilin-like_dom_sf"/>
</dbReference>
<feature type="compositionally biased region" description="Basic and acidic residues" evidence="4">
    <location>
        <begin position="226"/>
        <end position="237"/>
    </location>
</feature>
<dbReference type="InterPro" id="IPR052708">
    <property type="entry name" value="PxpC"/>
</dbReference>
<dbReference type="EMBL" id="CP045032">
    <property type="protein sequence ID" value="QFQ01841.1"/>
    <property type="molecule type" value="Genomic_DNA"/>
</dbReference>
<organism evidence="7 8">
    <name type="scientific">Corynebacterium urogenitale</name>
    <dbReference type="NCBI Taxonomy" id="2487892"/>
    <lineage>
        <taxon>Bacteria</taxon>
        <taxon>Bacillati</taxon>
        <taxon>Actinomycetota</taxon>
        <taxon>Actinomycetes</taxon>
        <taxon>Mycobacteriales</taxon>
        <taxon>Corynebacteriaceae</taxon>
        <taxon>Corynebacterium</taxon>
    </lineage>
</organism>
<keyword evidence="3" id="KW-0067">ATP-binding</keyword>
<evidence type="ECO:0000256" key="1">
    <source>
        <dbReference type="ARBA" id="ARBA00022741"/>
    </source>
</evidence>
<name>A0A5J6Z681_9CORY</name>
<feature type="compositionally biased region" description="Polar residues" evidence="4">
    <location>
        <begin position="238"/>
        <end position="252"/>
    </location>
</feature>
<dbReference type="SMART" id="SM00796">
    <property type="entry name" value="AHS1"/>
    <property type="match status" value="1"/>
</dbReference>
<keyword evidence="8" id="KW-1185">Reference proteome</keyword>
<keyword evidence="1" id="KW-0547">Nucleotide-binding</keyword>
<sequence length="572" mass="59952">MSRNILRAGTRSLLIDLASLDEVMAWHVSLSAHPLQGQVEVIAAAKTILINLASRRDAQQAFEALSSFKPELQAASQNRQHVIDVIYDGEDLHSTAEILGISAEELITRHSEQKWLAAFGGFAPGFTYCVPSSSSGQDYTWDVPRRSTPRTAVPAGAVGLAGQFSAVYPRTSPGGWQLLGHTDTPMWDAQAEPPALLQPGDTLRYRAIRGSVDVCGSAASTPSNERCPDTSTDKSAHDATQTDNGAPQSHSCATGTKVFEVDNAGLQTLFQDSGRRGLGDMGVNHSGALDRASAWTANNILGNVSTAVVVENIGGIALTASRDIAICVTGARATLSVDAQRHSLATPVLVRAGQQVTIDPESTPGSGLRSYLAVRGGFAVDKTLNSASTDILSGLGPRPVEAGDVLHASDTHGQAAVAQSSTNPLVTGQSLRVIAGPRDDWFAPGELERFCSTDWLVTGQSNRVGLRLSLPDSPPADVDDTSTSGPLQRANDKELESEGMVGGSIQVPPNGLPVVFLADHPVTGGYPVIATVIDADLDAAGQLAPGDTVRFTLVDPESLSPVSTAQHTAQKD</sequence>
<dbReference type="AlphaFoldDB" id="A0A5J6Z681"/>
<accession>A0A5J6Z681</accession>
<evidence type="ECO:0000256" key="4">
    <source>
        <dbReference type="SAM" id="MobiDB-lite"/>
    </source>
</evidence>
<dbReference type="NCBIfam" id="TIGR00724">
    <property type="entry name" value="urea_amlyse_rel"/>
    <property type="match status" value="1"/>
</dbReference>
<evidence type="ECO:0000256" key="2">
    <source>
        <dbReference type="ARBA" id="ARBA00022801"/>
    </source>
</evidence>
<dbReference type="Gene3D" id="2.40.100.10">
    <property type="entry name" value="Cyclophilin-like"/>
    <property type="match status" value="2"/>
</dbReference>
<dbReference type="SUPFAM" id="SSF50891">
    <property type="entry name" value="Cyclophilin-like"/>
    <property type="match status" value="2"/>
</dbReference>
<evidence type="ECO:0000313" key="7">
    <source>
        <dbReference type="EMBL" id="QFQ01841.1"/>
    </source>
</evidence>
<evidence type="ECO:0000259" key="6">
    <source>
        <dbReference type="SMART" id="SM00797"/>
    </source>
</evidence>
<dbReference type="PANTHER" id="PTHR43309:SF3">
    <property type="entry name" value="5-OXOPROLINASE SUBUNIT C"/>
    <property type="match status" value="1"/>
</dbReference>
<proteinExistence type="predicted"/>
<dbReference type="RefSeq" id="WP_236640604.1">
    <property type="nucleotide sequence ID" value="NZ_CP045032.1"/>
</dbReference>
<dbReference type="GO" id="GO:0005524">
    <property type="term" value="F:ATP binding"/>
    <property type="evidence" value="ECO:0007669"/>
    <property type="project" value="UniProtKB-KW"/>
</dbReference>
<dbReference type="InterPro" id="IPR003778">
    <property type="entry name" value="CT_A_B"/>
</dbReference>
<evidence type="ECO:0000313" key="8">
    <source>
        <dbReference type="Proteomes" id="UP000326711"/>
    </source>
</evidence>
<dbReference type="InterPro" id="IPR003833">
    <property type="entry name" value="CT_C_D"/>
</dbReference>
<dbReference type="SMART" id="SM00797">
    <property type="entry name" value="AHS2"/>
    <property type="match status" value="1"/>
</dbReference>
<dbReference type="Pfam" id="PF02682">
    <property type="entry name" value="CT_C_D"/>
    <property type="match status" value="1"/>
</dbReference>
<dbReference type="Gene3D" id="3.30.1360.40">
    <property type="match status" value="1"/>
</dbReference>
<keyword evidence="2" id="KW-0378">Hydrolase</keyword>
<evidence type="ECO:0000256" key="3">
    <source>
        <dbReference type="ARBA" id="ARBA00022840"/>
    </source>
</evidence>
<dbReference type="GO" id="GO:0016787">
    <property type="term" value="F:hydrolase activity"/>
    <property type="evidence" value="ECO:0007669"/>
    <property type="project" value="UniProtKB-KW"/>
</dbReference>
<dbReference type="KEGG" id="cuo:CUROG_02250"/>
<feature type="region of interest" description="Disordered" evidence="4">
    <location>
        <begin position="216"/>
        <end position="252"/>
    </location>
</feature>